<proteinExistence type="predicted"/>
<evidence type="ECO:0000313" key="2">
    <source>
        <dbReference type="Proteomes" id="UP000215086"/>
    </source>
</evidence>
<sequence length="247" mass="28494">METYHHLCDDHYINLTLNTALTLPSHRETLIHFFERIQRSFPGMKNFYARDRSEIVLEEDKVESSYRWLTLEPRRLSAGHVNPESVETALQFHRLILEVAPYHLSLSPLDCEAIDLLFGFDFTYQGNHNQLVADALGVPLAFERSLEIPSAQVVHYEPSITLAFDRDCRLQCRISVETRTNDYHVRTQEYPEEQVSVYVTCRYYGCLAGQNGFVQTLDLLAKTGRAVIDQYVIESILQPLAKAITLR</sequence>
<dbReference type="RefSeq" id="WP_095416329.1">
    <property type="nucleotide sequence ID" value="NZ_CP018477.1"/>
</dbReference>
<dbReference type="OrthoDB" id="250042at2"/>
<dbReference type="EMBL" id="CP018477">
    <property type="protein sequence ID" value="ASV76569.1"/>
    <property type="molecule type" value="Genomic_DNA"/>
</dbReference>
<accession>A0A286RKS0</accession>
<dbReference type="Proteomes" id="UP000215086">
    <property type="component" value="Chromosome"/>
</dbReference>
<gene>
    <name evidence="1" type="ORF">THTE_3968</name>
</gene>
<protein>
    <submittedName>
        <fullName evidence="1">Uncharacterized protein</fullName>
    </submittedName>
</protein>
<name>A0A286RKS0_9BACT</name>
<evidence type="ECO:0000313" key="1">
    <source>
        <dbReference type="EMBL" id="ASV76569.1"/>
    </source>
</evidence>
<dbReference type="KEGG" id="ttf:THTE_3968"/>
<dbReference type="AlphaFoldDB" id="A0A286RKS0"/>
<reference evidence="1 2" key="1">
    <citation type="journal article" name="Front. Microbiol.">
        <title>Sugar Metabolism of the First Thermophilic Planctomycete Thermogutta terrifontis: Comparative Genomic and Transcriptomic Approaches.</title>
        <authorList>
            <person name="Elcheninov A.G."/>
            <person name="Menzel P."/>
            <person name="Gudbergsdottir S.R."/>
            <person name="Slesarev A.I."/>
            <person name="Kadnikov V.V."/>
            <person name="Krogh A."/>
            <person name="Bonch-Osmolovskaya E.A."/>
            <person name="Peng X."/>
            <person name="Kublanov I.V."/>
        </authorList>
    </citation>
    <scope>NUCLEOTIDE SEQUENCE [LARGE SCALE GENOMIC DNA]</scope>
    <source>
        <strain evidence="1 2">R1</strain>
    </source>
</reference>
<keyword evidence="2" id="KW-1185">Reference proteome</keyword>
<organism evidence="1 2">
    <name type="scientific">Thermogutta terrifontis</name>
    <dbReference type="NCBI Taxonomy" id="1331910"/>
    <lineage>
        <taxon>Bacteria</taxon>
        <taxon>Pseudomonadati</taxon>
        <taxon>Planctomycetota</taxon>
        <taxon>Planctomycetia</taxon>
        <taxon>Pirellulales</taxon>
        <taxon>Thermoguttaceae</taxon>
        <taxon>Thermogutta</taxon>
    </lineage>
</organism>